<evidence type="ECO:0000313" key="3">
    <source>
        <dbReference type="Proteomes" id="UP000614200"/>
    </source>
</evidence>
<dbReference type="Proteomes" id="UP000614200">
    <property type="component" value="Unassembled WGS sequence"/>
</dbReference>
<evidence type="ECO:0000259" key="1">
    <source>
        <dbReference type="PROSITE" id="PS51819"/>
    </source>
</evidence>
<dbReference type="SUPFAM" id="SSF54593">
    <property type="entry name" value="Glyoxalase/Bleomycin resistance protein/Dihydroxybiphenyl dioxygenase"/>
    <property type="match status" value="1"/>
</dbReference>
<dbReference type="Gene3D" id="3.10.180.10">
    <property type="entry name" value="2,3-Dihydroxybiphenyl 1,2-Dioxygenase, domain 1"/>
    <property type="match status" value="1"/>
</dbReference>
<dbReference type="InterPro" id="IPR051332">
    <property type="entry name" value="Fosfomycin_Res_Enzymes"/>
</dbReference>
<dbReference type="EMBL" id="JADKNH010000007">
    <property type="protein sequence ID" value="MBF4693881.1"/>
    <property type="molecule type" value="Genomic_DNA"/>
</dbReference>
<evidence type="ECO:0000313" key="2">
    <source>
        <dbReference type="EMBL" id="MBF4693881.1"/>
    </source>
</evidence>
<dbReference type="Pfam" id="PF00903">
    <property type="entry name" value="Glyoxalase"/>
    <property type="match status" value="1"/>
</dbReference>
<organism evidence="2 3">
    <name type="scientific">Fusibacter ferrireducens</name>
    <dbReference type="NCBI Taxonomy" id="2785058"/>
    <lineage>
        <taxon>Bacteria</taxon>
        <taxon>Bacillati</taxon>
        <taxon>Bacillota</taxon>
        <taxon>Clostridia</taxon>
        <taxon>Eubacteriales</taxon>
        <taxon>Eubacteriales Family XII. Incertae Sedis</taxon>
        <taxon>Fusibacter</taxon>
    </lineage>
</organism>
<dbReference type="RefSeq" id="WP_194702122.1">
    <property type="nucleotide sequence ID" value="NZ_JADKNH010000007.1"/>
</dbReference>
<dbReference type="InterPro" id="IPR037523">
    <property type="entry name" value="VOC_core"/>
</dbReference>
<proteinExistence type="predicted"/>
<dbReference type="PROSITE" id="PS51819">
    <property type="entry name" value="VOC"/>
    <property type="match status" value="1"/>
</dbReference>
<comment type="caution">
    <text evidence="2">The sequence shown here is derived from an EMBL/GenBank/DDBJ whole genome shotgun (WGS) entry which is preliminary data.</text>
</comment>
<feature type="domain" description="VOC" evidence="1">
    <location>
        <begin position="2"/>
        <end position="126"/>
    </location>
</feature>
<protein>
    <submittedName>
        <fullName evidence="2">VOC family protein</fullName>
    </submittedName>
</protein>
<accession>A0ABR9ZTR8</accession>
<sequence length="126" mass="14591">MRIEHIAIWVSDLERSKKFYCQYFGGKASELYHNQTTDFMSYFIRFEEGARLEIMKRPDVSSLKEHTHLGLAHFTFSVGSKDDVIALTEQLRLDGFKVKSEPRTTGDGYFESVVLDFEGNEIEITL</sequence>
<dbReference type="PANTHER" id="PTHR36113">
    <property type="entry name" value="LYASE, PUTATIVE-RELATED-RELATED"/>
    <property type="match status" value="1"/>
</dbReference>
<name>A0ABR9ZTR8_9FIRM</name>
<keyword evidence="3" id="KW-1185">Reference proteome</keyword>
<reference evidence="2 3" key="1">
    <citation type="submission" date="2020-11" db="EMBL/GenBank/DDBJ databases">
        <title>Fusibacter basophilias sp. nov.</title>
        <authorList>
            <person name="Qiu D."/>
        </authorList>
    </citation>
    <scope>NUCLEOTIDE SEQUENCE [LARGE SCALE GENOMIC DNA]</scope>
    <source>
        <strain evidence="2 3">Q10-2</strain>
    </source>
</reference>
<gene>
    <name evidence="2" type="ORF">ISU02_12240</name>
</gene>
<dbReference type="InterPro" id="IPR004360">
    <property type="entry name" value="Glyas_Fos-R_dOase_dom"/>
</dbReference>
<dbReference type="PANTHER" id="PTHR36113:SF1">
    <property type="entry name" value="GLYOXALASE_BLEOMYCIN RESISTANCE PROTEIN_DIOXYGENASE"/>
    <property type="match status" value="1"/>
</dbReference>
<dbReference type="InterPro" id="IPR029068">
    <property type="entry name" value="Glyas_Bleomycin-R_OHBP_Dase"/>
</dbReference>